<dbReference type="GO" id="GO:0000166">
    <property type="term" value="F:nucleotide binding"/>
    <property type="evidence" value="ECO:0007669"/>
    <property type="project" value="UniProtKB-KW"/>
</dbReference>
<dbReference type="EMBL" id="FOCI01000036">
    <property type="protein sequence ID" value="SEN78625.1"/>
    <property type="molecule type" value="Genomic_DNA"/>
</dbReference>
<evidence type="ECO:0000256" key="6">
    <source>
        <dbReference type="ARBA" id="ARBA00049117"/>
    </source>
</evidence>
<keyword evidence="1" id="KW-0547">Nucleotide-binding</keyword>
<sequence>MMPDRAPSDPRVPVTLLTGFLGSGKTTLLNALLRSASAGRVAVIINEFGDIGLDHDLIEEATEEMVLMESGCLCCSIRGDLVRTMADLARRRANGLIAFDRVVIETTGLADPAPIQQTLIVDRALTSQFLLDGVITLVDAAAGMATLDRQFEAISQIAVADRIVLSKGDLVDRAALAAITDRVQAINPTVEIITTAQVAANPGVLFDIGALRSDTPVSQALAWTGVIPPAPVQADPAGRLPKGLSGLFAPRRSALKKMQALAHAPEPQGTVHDSRITSLSAVIDAPVDPDVFGRWIDTLMWLRGSDILRFKAIIHTTDSPHPFAVHGVQHIFHPPVPLPHWPADDRVSRFVLIGRDLRRDVLEDSLTILRARPGADRPAAVRPSAAMLS</sequence>
<dbReference type="SUPFAM" id="SSF90002">
    <property type="entry name" value="Hypothetical protein YjiA, C-terminal domain"/>
    <property type="match status" value="1"/>
</dbReference>
<dbReference type="InterPro" id="IPR036627">
    <property type="entry name" value="CobW-likC_sf"/>
</dbReference>
<dbReference type="Pfam" id="PF02492">
    <property type="entry name" value="cobW"/>
    <property type="match status" value="1"/>
</dbReference>
<dbReference type="GO" id="GO:0016787">
    <property type="term" value="F:hydrolase activity"/>
    <property type="evidence" value="ECO:0007669"/>
    <property type="project" value="UniProtKB-KW"/>
</dbReference>
<dbReference type="Gene3D" id="3.30.1220.10">
    <property type="entry name" value="CobW-like, C-terminal domain"/>
    <property type="match status" value="1"/>
</dbReference>
<evidence type="ECO:0000313" key="9">
    <source>
        <dbReference type="Proteomes" id="UP000199585"/>
    </source>
</evidence>
<dbReference type="Gene3D" id="3.40.50.300">
    <property type="entry name" value="P-loop containing nucleotide triphosphate hydrolases"/>
    <property type="match status" value="1"/>
</dbReference>
<dbReference type="RefSeq" id="WP_245731661.1">
    <property type="nucleotide sequence ID" value="NZ_FOCI01000036.1"/>
</dbReference>
<evidence type="ECO:0000256" key="2">
    <source>
        <dbReference type="ARBA" id="ARBA00022801"/>
    </source>
</evidence>
<dbReference type="Pfam" id="PF07683">
    <property type="entry name" value="CobW_C"/>
    <property type="match status" value="1"/>
</dbReference>
<dbReference type="STRING" id="245187.SAMN04488003_1368"/>
<keyword evidence="9" id="KW-1185">Reference proteome</keyword>
<evidence type="ECO:0000259" key="7">
    <source>
        <dbReference type="SMART" id="SM00833"/>
    </source>
</evidence>
<evidence type="ECO:0000256" key="4">
    <source>
        <dbReference type="ARBA" id="ARBA00034320"/>
    </source>
</evidence>
<protein>
    <submittedName>
        <fullName evidence="8">GTPase, G3E family</fullName>
    </submittedName>
</protein>
<dbReference type="SUPFAM" id="SSF52540">
    <property type="entry name" value="P-loop containing nucleoside triphosphate hydrolases"/>
    <property type="match status" value="1"/>
</dbReference>
<dbReference type="AlphaFoldDB" id="A0A1H8JDZ7"/>
<comment type="function">
    <text evidence="5">Zinc chaperone that directly transfers zinc cofactor to target proteins, thereby activating them. Zinc is transferred from the CXCC motif in the GTPase domain to the zinc binding site in target proteins in a process requiring GTP hydrolysis.</text>
</comment>
<comment type="catalytic activity">
    <reaction evidence="6">
        <text>GTP + H2O = GDP + phosphate + H(+)</text>
        <dbReference type="Rhea" id="RHEA:19669"/>
        <dbReference type="ChEBI" id="CHEBI:15377"/>
        <dbReference type="ChEBI" id="CHEBI:15378"/>
        <dbReference type="ChEBI" id="CHEBI:37565"/>
        <dbReference type="ChEBI" id="CHEBI:43474"/>
        <dbReference type="ChEBI" id="CHEBI:58189"/>
    </reaction>
    <physiologicalReaction direction="left-to-right" evidence="6">
        <dbReference type="Rhea" id="RHEA:19670"/>
    </physiologicalReaction>
</comment>
<comment type="similarity">
    <text evidence="4">Belongs to the SIMIBI class G3E GTPase family. ZNG1 subfamily.</text>
</comment>
<reference evidence="8 9" key="1">
    <citation type="submission" date="2016-10" db="EMBL/GenBank/DDBJ databases">
        <authorList>
            <person name="de Groot N.N."/>
        </authorList>
    </citation>
    <scope>NUCLEOTIDE SEQUENCE [LARGE SCALE GENOMIC DNA]</scope>
    <source>
        <strain evidence="8 9">DSM 16213</strain>
    </source>
</reference>
<evidence type="ECO:0000313" key="8">
    <source>
        <dbReference type="EMBL" id="SEN78625.1"/>
    </source>
</evidence>
<keyword evidence="2" id="KW-0378">Hydrolase</keyword>
<dbReference type="PANTHER" id="PTHR13748">
    <property type="entry name" value="COBW-RELATED"/>
    <property type="match status" value="1"/>
</dbReference>
<gene>
    <name evidence="8" type="ORF">SAMN04488003_1368</name>
</gene>
<dbReference type="GO" id="GO:0005737">
    <property type="term" value="C:cytoplasm"/>
    <property type="evidence" value="ECO:0007669"/>
    <property type="project" value="TreeGrafter"/>
</dbReference>
<evidence type="ECO:0000256" key="3">
    <source>
        <dbReference type="ARBA" id="ARBA00023186"/>
    </source>
</evidence>
<evidence type="ECO:0000256" key="1">
    <source>
        <dbReference type="ARBA" id="ARBA00022741"/>
    </source>
</evidence>
<dbReference type="PANTHER" id="PTHR13748:SF62">
    <property type="entry name" value="COBW DOMAIN-CONTAINING PROTEIN"/>
    <property type="match status" value="1"/>
</dbReference>
<dbReference type="CDD" id="cd03112">
    <property type="entry name" value="CobW-like"/>
    <property type="match status" value="1"/>
</dbReference>
<proteinExistence type="inferred from homology"/>
<organism evidence="8 9">
    <name type="scientific">Loktanella fryxellensis</name>
    <dbReference type="NCBI Taxonomy" id="245187"/>
    <lineage>
        <taxon>Bacteria</taxon>
        <taxon>Pseudomonadati</taxon>
        <taxon>Pseudomonadota</taxon>
        <taxon>Alphaproteobacteria</taxon>
        <taxon>Rhodobacterales</taxon>
        <taxon>Roseobacteraceae</taxon>
        <taxon>Loktanella</taxon>
    </lineage>
</organism>
<name>A0A1H8JDZ7_9RHOB</name>
<dbReference type="SMART" id="SM00833">
    <property type="entry name" value="CobW_C"/>
    <property type="match status" value="1"/>
</dbReference>
<feature type="domain" description="CobW C-terminal" evidence="7">
    <location>
        <begin position="276"/>
        <end position="370"/>
    </location>
</feature>
<keyword evidence="3" id="KW-0143">Chaperone</keyword>
<dbReference type="InterPro" id="IPR051316">
    <property type="entry name" value="Zinc-reg_GTPase_activator"/>
</dbReference>
<evidence type="ECO:0000256" key="5">
    <source>
        <dbReference type="ARBA" id="ARBA00045658"/>
    </source>
</evidence>
<accession>A0A1H8JDZ7</accession>
<dbReference type="InterPro" id="IPR011629">
    <property type="entry name" value="CobW-like_C"/>
</dbReference>
<dbReference type="Proteomes" id="UP000199585">
    <property type="component" value="Unassembled WGS sequence"/>
</dbReference>
<dbReference type="InterPro" id="IPR027417">
    <property type="entry name" value="P-loop_NTPase"/>
</dbReference>
<dbReference type="InterPro" id="IPR003495">
    <property type="entry name" value="CobW/HypB/UreG_nucleotide-bd"/>
</dbReference>